<keyword evidence="1" id="KW-0472">Membrane</keyword>
<keyword evidence="1" id="KW-0812">Transmembrane</keyword>
<comment type="caution">
    <text evidence="2">The sequence shown here is derived from an EMBL/GenBank/DDBJ whole genome shotgun (WGS) entry which is preliminary data.</text>
</comment>
<dbReference type="Proteomes" id="UP000276133">
    <property type="component" value="Unassembled WGS sequence"/>
</dbReference>
<organism evidence="2 3">
    <name type="scientific">Brachionus plicatilis</name>
    <name type="common">Marine rotifer</name>
    <name type="synonym">Brachionus muelleri</name>
    <dbReference type="NCBI Taxonomy" id="10195"/>
    <lineage>
        <taxon>Eukaryota</taxon>
        <taxon>Metazoa</taxon>
        <taxon>Spiralia</taxon>
        <taxon>Gnathifera</taxon>
        <taxon>Rotifera</taxon>
        <taxon>Eurotatoria</taxon>
        <taxon>Monogononta</taxon>
        <taxon>Pseudotrocha</taxon>
        <taxon>Ploima</taxon>
        <taxon>Brachionidae</taxon>
        <taxon>Brachionus</taxon>
    </lineage>
</organism>
<evidence type="ECO:0000256" key="1">
    <source>
        <dbReference type="SAM" id="Phobius"/>
    </source>
</evidence>
<dbReference type="AlphaFoldDB" id="A0A3M7QYZ2"/>
<keyword evidence="3" id="KW-1185">Reference proteome</keyword>
<reference evidence="2 3" key="1">
    <citation type="journal article" date="2018" name="Sci. Rep.">
        <title>Genomic signatures of local adaptation to the degree of environmental predictability in rotifers.</title>
        <authorList>
            <person name="Franch-Gras L."/>
            <person name="Hahn C."/>
            <person name="Garcia-Roger E.M."/>
            <person name="Carmona M.J."/>
            <person name="Serra M."/>
            <person name="Gomez A."/>
        </authorList>
    </citation>
    <scope>NUCLEOTIDE SEQUENCE [LARGE SCALE GENOMIC DNA]</scope>
    <source>
        <strain evidence="2">HYR1</strain>
    </source>
</reference>
<protein>
    <submittedName>
        <fullName evidence="2">Uncharacterized protein</fullName>
    </submittedName>
</protein>
<proteinExistence type="predicted"/>
<gene>
    <name evidence="2" type="ORF">BpHYR1_039159</name>
</gene>
<name>A0A3M7QYZ2_BRAPC</name>
<keyword evidence="1" id="KW-1133">Transmembrane helix</keyword>
<evidence type="ECO:0000313" key="2">
    <source>
        <dbReference type="EMBL" id="RNA16536.1"/>
    </source>
</evidence>
<sequence>MYAQAGCCLRHLFQIGLFLYDLLLLLISAVLERRVRLLTNDHAIIFVRSARVVIALTAISSLVVLAIVVFSSIVVGIVLIAWKLAKWPAKRLVILENI</sequence>
<feature type="transmembrane region" description="Helical" evidence="1">
    <location>
        <begin position="52"/>
        <end position="82"/>
    </location>
</feature>
<feature type="transmembrane region" description="Helical" evidence="1">
    <location>
        <begin position="12"/>
        <end position="31"/>
    </location>
</feature>
<dbReference type="EMBL" id="REGN01004685">
    <property type="protein sequence ID" value="RNA16536.1"/>
    <property type="molecule type" value="Genomic_DNA"/>
</dbReference>
<accession>A0A3M7QYZ2</accession>
<evidence type="ECO:0000313" key="3">
    <source>
        <dbReference type="Proteomes" id="UP000276133"/>
    </source>
</evidence>